<evidence type="ECO:0000313" key="1">
    <source>
        <dbReference type="EMBL" id="DAD43512.1"/>
    </source>
</evidence>
<gene>
    <name evidence="1" type="ORF">HUJ06_001742</name>
</gene>
<dbReference type="AlphaFoldDB" id="A0A822ZEF2"/>
<sequence length="68" mass="7634">MGVPVRKMMMWPEISHVKCWSLNSCHKGFPLLEGGALWGLVCEYLEDLQRKEAVTEDNVGDLGVQDVS</sequence>
<name>A0A822ZEF2_NELNU</name>
<dbReference type="Proteomes" id="UP000607653">
    <property type="component" value="Unassembled WGS sequence"/>
</dbReference>
<dbReference type="EMBL" id="DUZY01000006">
    <property type="protein sequence ID" value="DAD43512.1"/>
    <property type="molecule type" value="Genomic_DNA"/>
</dbReference>
<reference evidence="1 2" key="1">
    <citation type="journal article" date="2020" name="Mol. Biol. Evol.">
        <title>Distinct Expression and Methylation Patterns for Genes with Different Fates following a Single Whole-Genome Duplication in Flowering Plants.</title>
        <authorList>
            <person name="Shi T."/>
            <person name="Rahmani R.S."/>
            <person name="Gugger P.F."/>
            <person name="Wang M."/>
            <person name="Li H."/>
            <person name="Zhang Y."/>
            <person name="Li Z."/>
            <person name="Wang Q."/>
            <person name="Van de Peer Y."/>
            <person name="Marchal K."/>
            <person name="Chen J."/>
        </authorList>
    </citation>
    <scope>NUCLEOTIDE SEQUENCE [LARGE SCALE GENOMIC DNA]</scope>
    <source>
        <tissue evidence="1">Leaf</tissue>
    </source>
</reference>
<proteinExistence type="predicted"/>
<organism evidence="1 2">
    <name type="scientific">Nelumbo nucifera</name>
    <name type="common">Sacred lotus</name>
    <dbReference type="NCBI Taxonomy" id="4432"/>
    <lineage>
        <taxon>Eukaryota</taxon>
        <taxon>Viridiplantae</taxon>
        <taxon>Streptophyta</taxon>
        <taxon>Embryophyta</taxon>
        <taxon>Tracheophyta</taxon>
        <taxon>Spermatophyta</taxon>
        <taxon>Magnoliopsida</taxon>
        <taxon>Proteales</taxon>
        <taxon>Nelumbonaceae</taxon>
        <taxon>Nelumbo</taxon>
    </lineage>
</organism>
<comment type="caution">
    <text evidence="1">The sequence shown here is derived from an EMBL/GenBank/DDBJ whole genome shotgun (WGS) entry which is preliminary data.</text>
</comment>
<protein>
    <submittedName>
        <fullName evidence="1">Uncharacterized protein</fullName>
    </submittedName>
</protein>
<evidence type="ECO:0000313" key="2">
    <source>
        <dbReference type="Proteomes" id="UP000607653"/>
    </source>
</evidence>
<accession>A0A822ZEF2</accession>
<keyword evidence="2" id="KW-1185">Reference proteome</keyword>